<dbReference type="Pfam" id="PF21979">
    <property type="entry name" value="Hfq_1"/>
    <property type="match status" value="1"/>
</dbReference>
<keyword evidence="3" id="KW-1185">Reference proteome</keyword>
<evidence type="ECO:0000259" key="1">
    <source>
        <dbReference type="Pfam" id="PF21979"/>
    </source>
</evidence>
<evidence type="ECO:0000313" key="3">
    <source>
        <dbReference type="Proteomes" id="UP000654604"/>
    </source>
</evidence>
<gene>
    <name evidence="2" type="ORF">IQ215_02380</name>
</gene>
<dbReference type="InterPro" id="IPR053840">
    <property type="entry name" value="Hfq_1"/>
</dbReference>
<organism evidence="2 3">
    <name type="scientific">Cyanobacterium stanieri LEGE 03274</name>
    <dbReference type="NCBI Taxonomy" id="1828756"/>
    <lineage>
        <taxon>Bacteria</taxon>
        <taxon>Bacillati</taxon>
        <taxon>Cyanobacteriota</taxon>
        <taxon>Cyanophyceae</taxon>
        <taxon>Oscillatoriophycideae</taxon>
        <taxon>Chroococcales</taxon>
        <taxon>Geminocystaceae</taxon>
        <taxon>Cyanobacterium</taxon>
    </lineage>
</organism>
<dbReference type="NCBIfam" id="NF047718">
    <property type="entry name" value="Hfq_rel_Cyano"/>
    <property type="match status" value="1"/>
</dbReference>
<proteinExistence type="predicted"/>
<protein>
    <submittedName>
        <fullName evidence="2">RNA chaperone Hfq</fullName>
    </submittedName>
</protein>
<name>A0ABR9V0W7_9CHRO</name>
<dbReference type="SUPFAM" id="SSF50182">
    <property type="entry name" value="Sm-like ribonucleoproteins"/>
    <property type="match status" value="1"/>
</dbReference>
<dbReference type="InterPro" id="IPR010920">
    <property type="entry name" value="LSM_dom_sf"/>
</dbReference>
<comment type="caution">
    <text evidence="2">The sequence shown here is derived from an EMBL/GenBank/DDBJ whole genome shotgun (WGS) entry which is preliminary data.</text>
</comment>
<dbReference type="RefSeq" id="WP_193799725.1">
    <property type="nucleotide sequence ID" value="NZ_JADEWC010000003.1"/>
</dbReference>
<accession>A0ABR9V0W7</accession>
<dbReference type="EMBL" id="JADEWC010000003">
    <property type="protein sequence ID" value="MBE9221534.1"/>
    <property type="molecule type" value="Genomic_DNA"/>
</dbReference>
<feature type="domain" description="Hfq-related" evidence="1">
    <location>
        <begin position="8"/>
        <end position="68"/>
    </location>
</feature>
<dbReference type="Proteomes" id="UP000654604">
    <property type="component" value="Unassembled WGS sequence"/>
</dbReference>
<evidence type="ECO:0000313" key="2">
    <source>
        <dbReference type="EMBL" id="MBE9221534.1"/>
    </source>
</evidence>
<reference evidence="2 3" key="1">
    <citation type="submission" date="2020-10" db="EMBL/GenBank/DDBJ databases">
        <authorList>
            <person name="Castelo-Branco R."/>
            <person name="Eusebio N."/>
            <person name="Adriana R."/>
            <person name="Vieira A."/>
            <person name="Brugerolle De Fraissinette N."/>
            <person name="Rezende De Castro R."/>
            <person name="Schneider M.P."/>
            <person name="Vasconcelos V."/>
            <person name="Leao P.N."/>
        </authorList>
    </citation>
    <scope>NUCLEOTIDE SEQUENCE [LARGE SCALE GENOMIC DNA]</scope>
    <source>
        <strain evidence="2 3">LEGE 03274</strain>
    </source>
</reference>
<sequence>MPTFNTGLPSVRQIQAFIKDKTNIQIGLITSQSTEGQILWQDENCICILEEGREKTLIWLSAIAYIKPI</sequence>
<dbReference type="Gene3D" id="2.30.30.100">
    <property type="match status" value="1"/>
</dbReference>